<dbReference type="GO" id="GO:0015035">
    <property type="term" value="F:protein-disulfide reductase activity"/>
    <property type="evidence" value="ECO:0007669"/>
    <property type="project" value="InterPro"/>
</dbReference>
<protein>
    <submittedName>
        <fullName evidence="1">Predicted thiol-disulfide oxidoreductase YuxK, DCC family</fullName>
    </submittedName>
</protein>
<dbReference type="AlphaFoldDB" id="A0A1I2FVI5"/>
<dbReference type="Proteomes" id="UP000198964">
    <property type="component" value="Unassembled WGS sequence"/>
</dbReference>
<dbReference type="PANTHER" id="PTHR33639">
    <property type="entry name" value="THIOL-DISULFIDE OXIDOREDUCTASE DCC"/>
    <property type="match status" value="1"/>
</dbReference>
<dbReference type="Pfam" id="PF04134">
    <property type="entry name" value="DCC1-like"/>
    <property type="match status" value="1"/>
</dbReference>
<reference evidence="1 2" key="1">
    <citation type="submission" date="2016-10" db="EMBL/GenBank/DDBJ databases">
        <authorList>
            <person name="de Groot N.N."/>
        </authorList>
    </citation>
    <scope>NUCLEOTIDE SEQUENCE [LARGE SCALE GENOMIC DNA]</scope>
    <source>
        <strain evidence="1 2">CGMCC 1.9156</strain>
    </source>
</reference>
<dbReference type="RefSeq" id="WP_093919280.1">
    <property type="nucleotide sequence ID" value="NZ_FONW01000002.1"/>
</dbReference>
<dbReference type="InterPro" id="IPR052927">
    <property type="entry name" value="DCC_oxidoreductase"/>
</dbReference>
<dbReference type="PANTHER" id="PTHR33639:SF2">
    <property type="entry name" value="DUF393 DOMAIN-CONTAINING PROTEIN"/>
    <property type="match status" value="1"/>
</dbReference>
<dbReference type="InterPro" id="IPR007263">
    <property type="entry name" value="DCC1-like"/>
</dbReference>
<proteinExistence type="predicted"/>
<evidence type="ECO:0000313" key="2">
    <source>
        <dbReference type="Proteomes" id="UP000198964"/>
    </source>
</evidence>
<name>A0A1I2FVI5_9BACT</name>
<accession>A0A1I2FVI5</accession>
<evidence type="ECO:0000313" key="1">
    <source>
        <dbReference type="EMBL" id="SFF09392.1"/>
    </source>
</evidence>
<organism evidence="1 2">
    <name type="scientific">Sunxiuqinia elliptica</name>
    <dbReference type="NCBI Taxonomy" id="655355"/>
    <lineage>
        <taxon>Bacteria</taxon>
        <taxon>Pseudomonadati</taxon>
        <taxon>Bacteroidota</taxon>
        <taxon>Bacteroidia</taxon>
        <taxon>Marinilabiliales</taxon>
        <taxon>Prolixibacteraceae</taxon>
        <taxon>Sunxiuqinia</taxon>
    </lineage>
</organism>
<dbReference type="STRING" id="655355.SAMN05216283_102638"/>
<gene>
    <name evidence="1" type="ORF">SAMN05216283_102638</name>
</gene>
<dbReference type="EMBL" id="FONW01000002">
    <property type="protein sequence ID" value="SFF09392.1"/>
    <property type="molecule type" value="Genomic_DNA"/>
</dbReference>
<keyword evidence="2" id="KW-1185">Reference proteome</keyword>
<sequence>MIKLPRDKSIILFDGYCHLCSRSVQLILKYDQKKQFLFSPLSNAIGEQIKKERAIPETIDSIILIEAGNHYTHADAILRIANQLGGIFLLANIAKILPHSWRNQLYRWVAAKRFRWFGKRTSCMLPNPEDKDRFI</sequence>